<dbReference type="EMBL" id="JBITDC010000039">
    <property type="protein sequence ID" value="MFI5682096.1"/>
    <property type="molecule type" value="Genomic_DNA"/>
</dbReference>
<gene>
    <name evidence="1" type="ORF">ACIA8P_47485</name>
</gene>
<dbReference type="RefSeq" id="WP_398663296.1">
    <property type="nucleotide sequence ID" value="NZ_JBITDC010000039.1"/>
</dbReference>
<evidence type="ECO:0000313" key="1">
    <source>
        <dbReference type="EMBL" id="MFI5682096.1"/>
    </source>
</evidence>
<keyword evidence="2" id="KW-1185">Reference proteome</keyword>
<proteinExistence type="predicted"/>
<reference evidence="1 2" key="1">
    <citation type="submission" date="2024-10" db="EMBL/GenBank/DDBJ databases">
        <title>The Natural Products Discovery Center: Release of the First 8490 Sequenced Strains for Exploring Actinobacteria Biosynthetic Diversity.</title>
        <authorList>
            <person name="Kalkreuter E."/>
            <person name="Kautsar S.A."/>
            <person name="Yang D."/>
            <person name="Bader C.D."/>
            <person name="Teijaro C.N."/>
            <person name="Fluegel L."/>
            <person name="Davis C.M."/>
            <person name="Simpson J.R."/>
            <person name="Lauterbach L."/>
            <person name="Steele A.D."/>
            <person name="Gui C."/>
            <person name="Meng S."/>
            <person name="Li G."/>
            <person name="Viehrig K."/>
            <person name="Ye F."/>
            <person name="Su P."/>
            <person name="Kiefer A.F."/>
            <person name="Nichols A."/>
            <person name="Cepeda A.J."/>
            <person name="Yan W."/>
            <person name="Fan B."/>
            <person name="Jiang Y."/>
            <person name="Adhikari A."/>
            <person name="Zheng C.-J."/>
            <person name="Schuster L."/>
            <person name="Cowan T.M."/>
            <person name="Smanski M.J."/>
            <person name="Chevrette M.G."/>
            <person name="De Carvalho L.P.S."/>
            <person name="Shen B."/>
        </authorList>
    </citation>
    <scope>NUCLEOTIDE SEQUENCE [LARGE SCALE GENOMIC DNA]</scope>
    <source>
        <strain evidence="1 2">NPDC051599</strain>
    </source>
</reference>
<accession>A0ABW7YIQ9</accession>
<name>A0ABW7YIQ9_STRCE</name>
<protein>
    <submittedName>
        <fullName evidence="1">Uncharacterized protein</fullName>
    </submittedName>
</protein>
<dbReference type="Proteomes" id="UP001612415">
    <property type="component" value="Unassembled WGS sequence"/>
</dbReference>
<evidence type="ECO:0000313" key="2">
    <source>
        <dbReference type="Proteomes" id="UP001612415"/>
    </source>
</evidence>
<comment type="caution">
    <text evidence="1">The sequence shown here is derived from an EMBL/GenBank/DDBJ whole genome shotgun (WGS) entry which is preliminary data.</text>
</comment>
<sequence>MSISTNSSGTASSGAVMTMSAWAPPLPGLDHVPVAGSATSVA</sequence>
<organism evidence="1 2">
    <name type="scientific">Streptomyces cellulosae</name>
    <dbReference type="NCBI Taxonomy" id="1968"/>
    <lineage>
        <taxon>Bacteria</taxon>
        <taxon>Bacillati</taxon>
        <taxon>Actinomycetota</taxon>
        <taxon>Actinomycetes</taxon>
        <taxon>Kitasatosporales</taxon>
        <taxon>Streptomycetaceae</taxon>
        <taxon>Streptomyces</taxon>
    </lineage>
</organism>